<dbReference type="GO" id="GO:0016020">
    <property type="term" value="C:membrane"/>
    <property type="evidence" value="ECO:0007669"/>
    <property type="project" value="UniProtKB-SubCell"/>
</dbReference>
<feature type="transmembrane region" description="Helical" evidence="6">
    <location>
        <begin position="322"/>
        <end position="353"/>
    </location>
</feature>
<dbReference type="Proteomes" id="UP000077342">
    <property type="component" value="Unassembled WGS sequence"/>
</dbReference>
<feature type="transmembrane region" description="Helical" evidence="6">
    <location>
        <begin position="61"/>
        <end position="83"/>
    </location>
</feature>
<evidence type="ECO:0000256" key="2">
    <source>
        <dbReference type="ARBA" id="ARBA00022448"/>
    </source>
</evidence>
<dbReference type="EMBL" id="LWCI01000147">
    <property type="protein sequence ID" value="KZS58580.1"/>
    <property type="molecule type" value="Genomic_DNA"/>
</dbReference>
<sequence>MAGRWRTKSVEQSIADTDEPETRLRKDLTWTDLVVFGVSVVIGAGIFTVTASTAGDITGPAIWVSFLIAAGTCALAALCYAEFASTLPVAGSAYTFSYATFGEFLAWVIGWNLVLELAVGAAVVAKGWSSYLGTVFGFAGGTIHFGSVDFDWGALLIVAVVATLVALGTKLSSRFSAVVTAIKVSVVVFVVIVGAFYIKAANYSPFIPEPEPEHQGKGADQSVLSLLTGAHGSHYGWYGVLAGASIVFFAFIGFDIVATMAEETKHPQRDVPRGILASLGIVTLLYVAVSVVLSGMVSYRQLRTVPGSGQANLATAFKANGVYWASGIISVGALAGLTTVVMVLMLGQCRVLFAMARDGLLPRQLAKTGSRGTPVRITVLVAVVVAATASVFPITKLEEMVNVGTLFAFVLVSGGVIILRRKRPDLERGFRAPWVPWLPIASLCACLWLMLNLTALTWIRFGVWLVLGTAIYVGYGHRHSVHGNREVANAVQDA</sequence>
<dbReference type="Pfam" id="PF13520">
    <property type="entry name" value="AA_permease_2"/>
    <property type="match status" value="1"/>
</dbReference>
<feature type="transmembrane region" description="Helical" evidence="6">
    <location>
        <begin position="33"/>
        <end position="55"/>
    </location>
</feature>
<feature type="transmembrane region" description="Helical" evidence="6">
    <location>
        <begin position="374"/>
        <end position="394"/>
    </location>
</feature>
<comment type="subcellular location">
    <subcellularLocation>
        <location evidence="1">Membrane</location>
        <topology evidence="1">Multi-pass membrane protein</topology>
    </subcellularLocation>
</comment>
<keyword evidence="5 6" id="KW-0472">Membrane</keyword>
<evidence type="ECO:0000256" key="5">
    <source>
        <dbReference type="ARBA" id="ARBA00023136"/>
    </source>
</evidence>
<keyword evidence="8" id="KW-1185">Reference proteome</keyword>
<evidence type="ECO:0000313" key="7">
    <source>
        <dbReference type="EMBL" id="KZS58580.1"/>
    </source>
</evidence>
<protein>
    <submittedName>
        <fullName evidence="7">Amino acid permease</fullName>
    </submittedName>
</protein>
<keyword evidence="4 6" id="KW-1133">Transmembrane helix</keyword>
<dbReference type="AlphaFoldDB" id="A0A163WQP2"/>
<name>A0A163WQP2_9MYCO</name>
<comment type="caution">
    <text evidence="7">The sequence shown here is derived from an EMBL/GenBank/DDBJ whole genome shotgun (WGS) entry which is preliminary data.</text>
</comment>
<evidence type="ECO:0000256" key="1">
    <source>
        <dbReference type="ARBA" id="ARBA00004141"/>
    </source>
</evidence>
<reference evidence="8" key="1">
    <citation type="submission" date="2016-04" db="EMBL/GenBank/DDBJ databases">
        <authorList>
            <person name="Strapagiel D."/>
            <person name="Borowka P."/>
            <person name="Marciniak B."/>
            <person name="Bakula Z."/>
            <person name="Van Ingen J."/>
            <person name="Safianowska A."/>
            <person name="Dziadek J."/>
            <person name="Jagielski T."/>
        </authorList>
    </citation>
    <scope>NUCLEOTIDE SEQUENCE [LARGE SCALE GENOMIC DNA]</scope>
    <source>
        <strain evidence="8">1010001458</strain>
    </source>
</reference>
<feature type="transmembrane region" description="Helical" evidence="6">
    <location>
        <begin position="400"/>
        <end position="420"/>
    </location>
</feature>
<evidence type="ECO:0000256" key="3">
    <source>
        <dbReference type="ARBA" id="ARBA00022692"/>
    </source>
</evidence>
<dbReference type="PIRSF" id="PIRSF006060">
    <property type="entry name" value="AA_transporter"/>
    <property type="match status" value="1"/>
</dbReference>
<feature type="transmembrane region" description="Helical" evidence="6">
    <location>
        <begin position="235"/>
        <end position="254"/>
    </location>
</feature>
<feature type="transmembrane region" description="Helical" evidence="6">
    <location>
        <begin position="150"/>
        <end position="168"/>
    </location>
</feature>
<proteinExistence type="predicted"/>
<gene>
    <name evidence="7" type="ORF">A4G28_19560</name>
</gene>
<organism evidence="7 8">
    <name type="scientific">Mycobacterium ostraviense</name>
    <dbReference type="NCBI Taxonomy" id="2738409"/>
    <lineage>
        <taxon>Bacteria</taxon>
        <taxon>Bacillati</taxon>
        <taxon>Actinomycetota</taxon>
        <taxon>Actinomycetes</taxon>
        <taxon>Mycobacteriales</taxon>
        <taxon>Mycobacteriaceae</taxon>
        <taxon>Mycobacterium</taxon>
    </lineage>
</organism>
<feature type="transmembrane region" description="Helical" evidence="6">
    <location>
        <begin position="275"/>
        <end position="302"/>
    </location>
</feature>
<evidence type="ECO:0000313" key="8">
    <source>
        <dbReference type="Proteomes" id="UP000077342"/>
    </source>
</evidence>
<feature type="transmembrane region" description="Helical" evidence="6">
    <location>
        <begin position="457"/>
        <end position="475"/>
    </location>
</feature>
<feature type="transmembrane region" description="Helical" evidence="6">
    <location>
        <begin position="175"/>
        <end position="198"/>
    </location>
</feature>
<feature type="transmembrane region" description="Helical" evidence="6">
    <location>
        <begin position="104"/>
        <end position="125"/>
    </location>
</feature>
<keyword evidence="3 6" id="KW-0812">Transmembrane</keyword>
<evidence type="ECO:0000256" key="4">
    <source>
        <dbReference type="ARBA" id="ARBA00022989"/>
    </source>
</evidence>
<dbReference type="PANTHER" id="PTHR43243">
    <property type="entry name" value="INNER MEMBRANE TRANSPORTER YGJI-RELATED"/>
    <property type="match status" value="1"/>
</dbReference>
<feature type="transmembrane region" description="Helical" evidence="6">
    <location>
        <begin position="432"/>
        <end position="451"/>
    </location>
</feature>
<keyword evidence="2" id="KW-0813">Transport</keyword>
<dbReference type="PANTHER" id="PTHR43243:SF4">
    <property type="entry name" value="CATIONIC AMINO ACID TRANSPORTER 4"/>
    <property type="match status" value="1"/>
</dbReference>
<dbReference type="InterPro" id="IPR002293">
    <property type="entry name" value="AA/rel_permease1"/>
</dbReference>
<accession>A0A163WQP2</accession>
<dbReference type="RefSeq" id="WP_075512695.1">
    <property type="nucleotide sequence ID" value="NZ_CP089224.1"/>
</dbReference>
<dbReference type="Gene3D" id="1.20.1740.10">
    <property type="entry name" value="Amino acid/polyamine transporter I"/>
    <property type="match status" value="1"/>
</dbReference>
<dbReference type="GO" id="GO:0015171">
    <property type="term" value="F:amino acid transmembrane transporter activity"/>
    <property type="evidence" value="ECO:0007669"/>
    <property type="project" value="TreeGrafter"/>
</dbReference>
<evidence type="ECO:0000256" key="6">
    <source>
        <dbReference type="SAM" id="Phobius"/>
    </source>
</evidence>